<evidence type="ECO:0000256" key="3">
    <source>
        <dbReference type="ARBA" id="ARBA00007895"/>
    </source>
</evidence>
<dbReference type="GO" id="GO:0032511">
    <property type="term" value="P:late endosome to vacuole transport via multivesicular body sorting pathway"/>
    <property type="evidence" value="ECO:0007669"/>
    <property type="project" value="InterPro"/>
</dbReference>
<keyword evidence="6" id="KW-0967">Endosome</keyword>
<keyword evidence="8" id="KW-0472">Membrane</keyword>
<organism evidence="11 12">
    <name type="scientific">Neolecta irregularis (strain DAH-3)</name>
    <dbReference type="NCBI Taxonomy" id="1198029"/>
    <lineage>
        <taxon>Eukaryota</taxon>
        <taxon>Fungi</taxon>
        <taxon>Dikarya</taxon>
        <taxon>Ascomycota</taxon>
        <taxon>Taphrinomycotina</taxon>
        <taxon>Neolectales</taxon>
        <taxon>Neolectaceae</taxon>
        <taxon>Neolecta</taxon>
    </lineage>
</organism>
<keyword evidence="7" id="KW-0653">Protein transport</keyword>
<comment type="caution">
    <text evidence="11">The sequence shown here is derived from an EMBL/GenBank/DDBJ whole genome shotgun (WGS) entry which is preliminary data.</text>
</comment>
<dbReference type="AlphaFoldDB" id="A0A1U7LIL3"/>
<feature type="domain" description="Vta1 C-terminal" evidence="10">
    <location>
        <begin position="210"/>
        <end position="241"/>
    </location>
</feature>
<dbReference type="GO" id="GO:0005771">
    <property type="term" value="C:multivesicular body"/>
    <property type="evidence" value="ECO:0007669"/>
    <property type="project" value="TreeGrafter"/>
</dbReference>
<dbReference type="GO" id="GO:0010008">
    <property type="term" value="C:endosome membrane"/>
    <property type="evidence" value="ECO:0007669"/>
    <property type="project" value="UniProtKB-SubCell"/>
</dbReference>
<evidence type="ECO:0000256" key="8">
    <source>
        <dbReference type="ARBA" id="ARBA00023136"/>
    </source>
</evidence>
<feature type="domain" description="Vta1/callose synthase N-terminal" evidence="9">
    <location>
        <begin position="12"/>
        <end position="154"/>
    </location>
</feature>
<name>A0A1U7LIL3_NEOID</name>
<evidence type="ECO:0000256" key="4">
    <source>
        <dbReference type="ARBA" id="ARBA00022448"/>
    </source>
</evidence>
<dbReference type="Gene3D" id="1.25.40.270">
    <property type="entry name" value="Vacuolar protein sorting-associated protein vta1"/>
    <property type="match status" value="1"/>
</dbReference>
<evidence type="ECO:0000313" key="12">
    <source>
        <dbReference type="Proteomes" id="UP000186594"/>
    </source>
</evidence>
<gene>
    <name evidence="11" type="ORF">NEOLI_001851</name>
</gene>
<keyword evidence="4" id="KW-0813">Transport</keyword>
<keyword evidence="5" id="KW-0963">Cytoplasm</keyword>
<dbReference type="OMA" id="KTAYESH"/>
<evidence type="ECO:0000256" key="1">
    <source>
        <dbReference type="ARBA" id="ARBA00004481"/>
    </source>
</evidence>
<dbReference type="STRING" id="1198029.A0A1U7LIL3"/>
<keyword evidence="12" id="KW-1185">Reference proteome</keyword>
<dbReference type="Pfam" id="PF04652">
    <property type="entry name" value="Vta1"/>
    <property type="match status" value="1"/>
</dbReference>
<reference evidence="11 12" key="1">
    <citation type="submission" date="2016-04" db="EMBL/GenBank/DDBJ databases">
        <title>Evolutionary innovation and constraint leading to complex multicellularity in the Ascomycota.</title>
        <authorList>
            <person name="Cisse O."/>
            <person name="Nguyen A."/>
            <person name="Hewitt D.A."/>
            <person name="Jedd G."/>
            <person name="Stajich J.E."/>
        </authorList>
    </citation>
    <scope>NUCLEOTIDE SEQUENCE [LARGE SCALE GENOMIC DNA]</scope>
    <source>
        <strain evidence="11 12">DAH-3</strain>
    </source>
</reference>
<evidence type="ECO:0000313" key="11">
    <source>
        <dbReference type="EMBL" id="OLL22506.1"/>
    </source>
</evidence>
<accession>A0A1U7LIL3</accession>
<sequence length="245" mass="27874">MKLDIPDELGRISQYLQRSNETAQHDQIISYYCKYRAAQLAMAAQHRSPAANSYLSKLLDDLENARFKKELNDQDAIKDDIVGQAYVENFALSIFSKADREERGARATRNTSQTFLAAATFLEVCRVFGDLESEISEKIKYAKYQAARILKAVKAGLDPNEERRADSHVNDEIQSSVAEKAFSPVTTRQETPNEDFIKPEKEFNIEKFNIEKAQKHARWAISALNYEDMSTAIEELQKALRELGA</sequence>
<evidence type="ECO:0000259" key="9">
    <source>
        <dbReference type="Pfam" id="PF04652"/>
    </source>
</evidence>
<dbReference type="GO" id="GO:0015031">
    <property type="term" value="P:protein transport"/>
    <property type="evidence" value="ECO:0007669"/>
    <property type="project" value="UniProtKB-KW"/>
</dbReference>
<dbReference type="InterPro" id="IPR023175">
    <property type="entry name" value="Vta1/CALS_N_sf"/>
</dbReference>
<dbReference type="InterPro" id="IPR044538">
    <property type="entry name" value="Vta1-like"/>
</dbReference>
<proteinExistence type="inferred from homology"/>
<evidence type="ECO:0000256" key="2">
    <source>
        <dbReference type="ARBA" id="ARBA00004496"/>
    </source>
</evidence>
<comment type="similarity">
    <text evidence="3">Belongs to the VTA1 family.</text>
</comment>
<dbReference type="PANTHER" id="PTHR46009">
    <property type="entry name" value="VACUOLAR PROTEIN SORTING-ASSOCIATED PROTEIN VTA1 HOMOLOG"/>
    <property type="match status" value="1"/>
</dbReference>
<evidence type="ECO:0000259" key="10">
    <source>
        <dbReference type="Pfam" id="PF18097"/>
    </source>
</evidence>
<evidence type="ECO:0000256" key="7">
    <source>
        <dbReference type="ARBA" id="ARBA00022927"/>
    </source>
</evidence>
<dbReference type="Pfam" id="PF18097">
    <property type="entry name" value="Vta1_C"/>
    <property type="match status" value="1"/>
</dbReference>
<dbReference type="PANTHER" id="PTHR46009:SF1">
    <property type="entry name" value="VACUOLAR PROTEIN SORTING-ASSOCIATED PROTEIN VTA1 HOMOLOG"/>
    <property type="match status" value="1"/>
</dbReference>
<dbReference type="InterPro" id="IPR039431">
    <property type="entry name" value="Vta1/CALS_N"/>
</dbReference>
<evidence type="ECO:0000256" key="6">
    <source>
        <dbReference type="ARBA" id="ARBA00022753"/>
    </source>
</evidence>
<dbReference type="EMBL" id="LXFE01003117">
    <property type="protein sequence ID" value="OLL22506.1"/>
    <property type="molecule type" value="Genomic_DNA"/>
</dbReference>
<dbReference type="Proteomes" id="UP000186594">
    <property type="component" value="Unassembled WGS sequence"/>
</dbReference>
<comment type="subcellular location">
    <subcellularLocation>
        <location evidence="2">Cytoplasm</location>
    </subcellularLocation>
    <subcellularLocation>
        <location evidence="1">Endosome membrane</location>
        <topology evidence="1">Peripheral membrane protein</topology>
    </subcellularLocation>
</comment>
<dbReference type="Gene3D" id="1.20.5.420">
    <property type="entry name" value="Immunoglobulin FC, subunit C"/>
    <property type="match status" value="1"/>
</dbReference>
<protein>
    <submittedName>
        <fullName evidence="11">Vacuolar protein sorting-associated protein VTA1</fullName>
    </submittedName>
</protein>
<evidence type="ECO:0000256" key="5">
    <source>
        <dbReference type="ARBA" id="ARBA00022490"/>
    </source>
</evidence>
<dbReference type="InterPro" id="IPR041212">
    <property type="entry name" value="Vta1_C"/>
</dbReference>
<dbReference type="OrthoDB" id="391137at2759"/>